<dbReference type="EMBL" id="LK996017">
    <property type="protein sequence ID" value="CDX02669.1"/>
    <property type="molecule type" value="Genomic_DNA"/>
</dbReference>
<protein>
    <submittedName>
        <fullName evidence="8">Citrate transporter</fullName>
    </submittedName>
    <submittedName>
        <fullName evidence="9">Sodium:sulfate symporter</fullName>
    </submittedName>
</protein>
<evidence type="ECO:0000256" key="3">
    <source>
        <dbReference type="ARBA" id="ARBA00022692"/>
    </source>
</evidence>
<evidence type="ECO:0000313" key="8">
    <source>
        <dbReference type="EMBL" id="CDX02669.1"/>
    </source>
</evidence>
<keyword evidence="2" id="KW-0813">Transport</keyword>
<feature type="transmembrane region" description="Helical" evidence="6">
    <location>
        <begin position="24"/>
        <end position="42"/>
    </location>
</feature>
<reference evidence="8" key="1">
    <citation type="submission" date="2014-07" db="EMBL/GenBank/DDBJ databases">
        <authorList>
            <person name="Hornung V.Bastian."/>
        </authorList>
    </citation>
    <scope>NUCLEOTIDE SEQUENCE</scope>
    <source>
        <strain evidence="8">PCE-S</strain>
    </source>
</reference>
<dbReference type="OrthoDB" id="5445144at2"/>
<evidence type="ECO:0000256" key="4">
    <source>
        <dbReference type="ARBA" id="ARBA00022989"/>
    </source>
</evidence>
<evidence type="ECO:0000256" key="6">
    <source>
        <dbReference type="SAM" id="Phobius"/>
    </source>
</evidence>
<evidence type="ECO:0000256" key="1">
    <source>
        <dbReference type="ARBA" id="ARBA00004141"/>
    </source>
</evidence>
<dbReference type="Proteomes" id="UP000054623">
    <property type="component" value="Unassembled WGS sequence"/>
</dbReference>
<evidence type="ECO:0000313" key="9">
    <source>
        <dbReference type="EMBL" id="KTE90237.1"/>
    </source>
</evidence>
<evidence type="ECO:0000313" key="10">
    <source>
        <dbReference type="Proteomes" id="UP000054623"/>
    </source>
</evidence>
<dbReference type="PATRIC" id="fig|49338.4.peg.2988"/>
<dbReference type="InterPro" id="IPR004680">
    <property type="entry name" value="Cit_transptr-like_dom"/>
</dbReference>
<accession>A0A098B1B1</accession>
<feature type="transmembrane region" description="Helical" evidence="6">
    <location>
        <begin position="293"/>
        <end position="310"/>
    </location>
</feature>
<dbReference type="PANTHER" id="PTHR10283">
    <property type="entry name" value="SOLUTE CARRIER FAMILY 13 MEMBER"/>
    <property type="match status" value="1"/>
</dbReference>
<feature type="transmembrane region" description="Helical" evidence="6">
    <location>
        <begin position="236"/>
        <end position="262"/>
    </location>
</feature>
<evidence type="ECO:0000256" key="5">
    <source>
        <dbReference type="ARBA" id="ARBA00023136"/>
    </source>
</evidence>
<organism evidence="8">
    <name type="scientific">Desulfitobacterium hafniense</name>
    <name type="common">Desulfitobacterium frappieri</name>
    <dbReference type="NCBI Taxonomy" id="49338"/>
    <lineage>
        <taxon>Bacteria</taxon>
        <taxon>Bacillati</taxon>
        <taxon>Bacillota</taxon>
        <taxon>Clostridia</taxon>
        <taxon>Eubacteriales</taxon>
        <taxon>Desulfitobacteriaceae</taxon>
        <taxon>Desulfitobacterium</taxon>
    </lineage>
</organism>
<sequence length="507" mass="55798">MEPVAGADKVTASNKIILPNDKKVYIHCLIGLAIMAIFWFMAPIEPITPVGMKVVGAFLGMVYLWSAVGSLWPSLLGLTLIALSGYGGQGAVGFKAVFLNAFGADTVLLTLFAMVLFGAMDEAGCTKYIARWLLTRKIINGRPYAFMGVVWFTCYVISTLVSPITGLILMWPITLRIMDTLKIERGDKIWPFFFVGMFAVMTLGQPFFPFMGAQLIVVSAYGSMTGVPADLTPVPYVSYMALNFIMTMLLMVTYIIILKFILRPDVNKLKGVDADQLAREQPLPPMVWPQKTMMIMIPLYLIMLLVPSFLDKSNPVVNLLATLGPLGVTIVWIIFFCIIRYQGKEVLNFKEVSYKQFNWGIFFMIAAAVYGANALSNDATGVKDFLLNALNPILGGQSEMGFVAIMFTVALILTNFANNAAMAVVLMPVVLAFCDQMGLNPMPVAMGVTMMVFVAMLTPAASPHAGMMHGRTDIYKTGEILRLGFPICLVTLVYYIFIGYPLAKMLF</sequence>
<keyword evidence="5 6" id="KW-0472">Membrane</keyword>
<dbReference type="GO" id="GO:0022857">
    <property type="term" value="F:transmembrane transporter activity"/>
    <property type="evidence" value="ECO:0007669"/>
    <property type="project" value="UniProtKB-ARBA"/>
</dbReference>
<feature type="transmembrane region" description="Helical" evidence="6">
    <location>
        <begin position="444"/>
        <end position="462"/>
    </location>
</feature>
<evidence type="ECO:0000259" key="7">
    <source>
        <dbReference type="Pfam" id="PF03600"/>
    </source>
</evidence>
<keyword evidence="4 6" id="KW-1133">Transmembrane helix</keyword>
<feature type="domain" description="Citrate transporter-like" evidence="7">
    <location>
        <begin position="63"/>
        <end position="448"/>
    </location>
</feature>
<keyword evidence="3 6" id="KW-0812">Transmembrane</keyword>
<dbReference type="EMBL" id="LOCK01000050">
    <property type="protein sequence ID" value="KTE90237.1"/>
    <property type="molecule type" value="Genomic_DNA"/>
</dbReference>
<dbReference type="RefSeq" id="WP_005813244.1">
    <property type="nucleotide sequence ID" value="NZ_CABKQQ010000044.1"/>
</dbReference>
<reference evidence="9 10" key="2">
    <citation type="submission" date="2015-12" db="EMBL/GenBank/DDBJ databases">
        <title>Draft Genome Sequence of Desulfitobacterium hafniense Strain DH, a Sulfate-reducing Bacterium Isolated from Paddy Soils.</title>
        <authorList>
            <person name="Bao P."/>
            <person name="Zhang X."/>
            <person name="Li G."/>
        </authorList>
    </citation>
    <scope>NUCLEOTIDE SEQUENCE [LARGE SCALE GENOMIC DNA]</scope>
    <source>
        <strain evidence="9 10">DH</strain>
    </source>
</reference>
<comment type="subcellular location">
    <subcellularLocation>
        <location evidence="1">Membrane</location>
        <topology evidence="1">Multi-pass membrane protein</topology>
    </subcellularLocation>
</comment>
<name>A0A098B1B1_DESHA</name>
<proteinExistence type="predicted"/>
<feature type="transmembrane region" description="Helical" evidence="6">
    <location>
        <begin position="316"/>
        <end position="339"/>
    </location>
</feature>
<dbReference type="GO" id="GO:0005886">
    <property type="term" value="C:plasma membrane"/>
    <property type="evidence" value="ECO:0007669"/>
    <property type="project" value="TreeGrafter"/>
</dbReference>
<feature type="transmembrane region" description="Helical" evidence="6">
    <location>
        <begin position="359"/>
        <end position="376"/>
    </location>
</feature>
<feature type="transmembrane region" description="Helical" evidence="6">
    <location>
        <begin position="62"/>
        <end position="85"/>
    </location>
</feature>
<feature type="transmembrane region" description="Helical" evidence="6">
    <location>
        <begin position="97"/>
        <end position="119"/>
    </location>
</feature>
<evidence type="ECO:0000256" key="2">
    <source>
        <dbReference type="ARBA" id="ARBA00022448"/>
    </source>
</evidence>
<feature type="transmembrane region" description="Helical" evidence="6">
    <location>
        <begin position="192"/>
        <end position="216"/>
    </location>
</feature>
<dbReference type="AlphaFoldDB" id="A0A098B1B1"/>
<dbReference type="Pfam" id="PF03600">
    <property type="entry name" value="CitMHS"/>
    <property type="match status" value="1"/>
</dbReference>
<feature type="transmembrane region" description="Helical" evidence="6">
    <location>
        <begin position="144"/>
        <end position="171"/>
    </location>
</feature>
<feature type="transmembrane region" description="Helical" evidence="6">
    <location>
        <begin position="483"/>
        <end position="503"/>
    </location>
</feature>
<feature type="transmembrane region" description="Helical" evidence="6">
    <location>
        <begin position="420"/>
        <end position="438"/>
    </location>
</feature>
<gene>
    <name evidence="9" type="ORF">AT727_09940</name>
    <name evidence="8" type="ORF">DPCES_2782</name>
</gene>